<dbReference type="InterPro" id="IPR016204">
    <property type="entry name" value="HDH"/>
</dbReference>
<dbReference type="EMBL" id="MELI01000106">
    <property type="protein sequence ID" value="OFW32004.1"/>
    <property type="molecule type" value="Genomic_DNA"/>
</dbReference>
<comment type="cofactor">
    <cofactor evidence="1">
        <name>a metal cation</name>
        <dbReference type="ChEBI" id="CHEBI:25213"/>
    </cofactor>
</comment>
<dbReference type="InterPro" id="IPR001342">
    <property type="entry name" value="HDH_cat"/>
</dbReference>
<comment type="similarity">
    <text evidence="4 19">Belongs to the homoserine dehydrogenase family.</text>
</comment>
<dbReference type="InterPro" id="IPR005106">
    <property type="entry name" value="Asp/hSer_DH_NAD-bd"/>
</dbReference>
<evidence type="ECO:0000256" key="6">
    <source>
        <dbReference type="ARBA" id="ARBA00013376"/>
    </source>
</evidence>
<dbReference type="InterPro" id="IPR036291">
    <property type="entry name" value="NAD(P)-bd_dom_sf"/>
</dbReference>
<evidence type="ECO:0000313" key="21">
    <source>
        <dbReference type="EMBL" id="OFW32004.1"/>
    </source>
</evidence>
<comment type="function">
    <text evidence="13">Catalyzes the conversion of L-aspartate-beta-semialdehyde (L-Asa) to L-homoserine (L-Hse), the third step in the biosynthesis of threonine and methionine from aspartate.</text>
</comment>
<evidence type="ECO:0000256" key="7">
    <source>
        <dbReference type="ARBA" id="ARBA00022605"/>
    </source>
</evidence>
<comment type="catalytic activity">
    <reaction evidence="14">
        <text>L-homoserine + NADP(+) = L-aspartate 4-semialdehyde + NADPH + H(+)</text>
        <dbReference type="Rhea" id="RHEA:15761"/>
        <dbReference type="ChEBI" id="CHEBI:15378"/>
        <dbReference type="ChEBI" id="CHEBI:57476"/>
        <dbReference type="ChEBI" id="CHEBI:57783"/>
        <dbReference type="ChEBI" id="CHEBI:58349"/>
        <dbReference type="ChEBI" id="CHEBI:537519"/>
        <dbReference type="EC" id="1.1.1.3"/>
    </reaction>
    <physiologicalReaction direction="right-to-left" evidence="14">
        <dbReference type="Rhea" id="RHEA:15763"/>
    </physiologicalReaction>
</comment>
<evidence type="ECO:0000256" key="15">
    <source>
        <dbReference type="ARBA" id="ARBA00049031"/>
    </source>
</evidence>
<evidence type="ECO:0000256" key="13">
    <source>
        <dbReference type="ARBA" id="ARBA00044930"/>
    </source>
</evidence>
<dbReference type="Pfam" id="PF03447">
    <property type="entry name" value="NAD_binding_3"/>
    <property type="match status" value="1"/>
</dbReference>
<evidence type="ECO:0000256" key="14">
    <source>
        <dbReference type="ARBA" id="ARBA00048841"/>
    </source>
</evidence>
<dbReference type="AlphaFoldDB" id="A0A1F2UG44"/>
<proteinExistence type="inferred from homology"/>
<dbReference type="FunFam" id="3.30.360.10:FF:000005">
    <property type="entry name" value="Homoserine dehydrogenase"/>
    <property type="match status" value="1"/>
</dbReference>
<evidence type="ECO:0000256" key="2">
    <source>
        <dbReference type="ARBA" id="ARBA00005056"/>
    </source>
</evidence>
<evidence type="ECO:0000256" key="3">
    <source>
        <dbReference type="ARBA" id="ARBA00005062"/>
    </source>
</evidence>
<evidence type="ECO:0000256" key="4">
    <source>
        <dbReference type="ARBA" id="ARBA00006753"/>
    </source>
</evidence>
<keyword evidence="9 17" id="KW-0521">NADP</keyword>
<comment type="pathway">
    <text evidence="2 18">Amino-acid biosynthesis; L-threonine biosynthesis; L-threonine from L-aspartate: step 3/5.</text>
</comment>
<dbReference type="Proteomes" id="UP000178086">
    <property type="component" value="Unassembled WGS sequence"/>
</dbReference>
<evidence type="ECO:0000256" key="8">
    <source>
        <dbReference type="ARBA" id="ARBA00022697"/>
    </source>
</evidence>
<dbReference type="PIRSF" id="PIRSF000098">
    <property type="entry name" value="Homoser_dehydrog"/>
    <property type="match status" value="1"/>
</dbReference>
<evidence type="ECO:0000256" key="10">
    <source>
        <dbReference type="ARBA" id="ARBA00023002"/>
    </source>
</evidence>
<dbReference type="SUPFAM" id="SSF51735">
    <property type="entry name" value="NAD(P)-binding Rossmann-fold domains"/>
    <property type="match status" value="1"/>
</dbReference>
<dbReference type="GO" id="GO:0050661">
    <property type="term" value="F:NADP binding"/>
    <property type="evidence" value="ECO:0007669"/>
    <property type="project" value="InterPro"/>
</dbReference>
<accession>A0A1F2UG44</accession>
<evidence type="ECO:0000256" key="5">
    <source>
        <dbReference type="ARBA" id="ARBA00013213"/>
    </source>
</evidence>
<gene>
    <name evidence="21" type="ORF">A2074_08355</name>
</gene>
<dbReference type="Gene3D" id="3.40.50.720">
    <property type="entry name" value="NAD(P)-binding Rossmann-like Domain"/>
    <property type="match status" value="1"/>
</dbReference>
<keyword evidence="10 18" id="KW-0560">Oxidoreductase</keyword>
<evidence type="ECO:0000256" key="9">
    <source>
        <dbReference type="ARBA" id="ARBA00022857"/>
    </source>
</evidence>
<dbReference type="InterPro" id="IPR002912">
    <property type="entry name" value="ACT_dom"/>
</dbReference>
<evidence type="ECO:0000256" key="18">
    <source>
        <dbReference type="RuleBase" id="RU000579"/>
    </source>
</evidence>
<dbReference type="NCBIfam" id="NF004976">
    <property type="entry name" value="PRK06349.1"/>
    <property type="match status" value="1"/>
</dbReference>
<comment type="pathway">
    <text evidence="3 18">Amino-acid biosynthesis; L-methionine biosynthesis via de novo pathway; L-homoserine from L-aspartate: step 3/3.</text>
</comment>
<evidence type="ECO:0000313" key="22">
    <source>
        <dbReference type="Proteomes" id="UP000178086"/>
    </source>
</evidence>
<feature type="binding site" evidence="17">
    <location>
        <position position="105"/>
    </location>
    <ligand>
        <name>NADPH</name>
        <dbReference type="ChEBI" id="CHEBI:57783"/>
    </ligand>
</feature>
<evidence type="ECO:0000259" key="20">
    <source>
        <dbReference type="PROSITE" id="PS51671"/>
    </source>
</evidence>
<evidence type="ECO:0000256" key="11">
    <source>
        <dbReference type="ARBA" id="ARBA00023053"/>
    </source>
</evidence>
<dbReference type="Pfam" id="PF01842">
    <property type="entry name" value="ACT"/>
    <property type="match status" value="1"/>
</dbReference>
<dbReference type="EC" id="1.1.1.3" evidence="5 18"/>
<reference evidence="21 22" key="1">
    <citation type="journal article" date="2016" name="Nat. Commun.">
        <title>Thousands of microbial genomes shed light on interconnected biogeochemical processes in an aquifer system.</title>
        <authorList>
            <person name="Anantharaman K."/>
            <person name="Brown C.T."/>
            <person name="Hug L.A."/>
            <person name="Sharon I."/>
            <person name="Castelle C.J."/>
            <person name="Probst A.J."/>
            <person name="Thomas B.C."/>
            <person name="Singh A."/>
            <person name="Wilkins M.J."/>
            <person name="Karaoz U."/>
            <person name="Brodie E.L."/>
            <person name="Williams K.H."/>
            <person name="Hubbard S.S."/>
            <person name="Banfield J.F."/>
        </authorList>
    </citation>
    <scope>NUCLEOTIDE SEQUENCE [LARGE SCALE GENOMIC DNA]</scope>
</reference>
<dbReference type="PROSITE" id="PS01042">
    <property type="entry name" value="HOMOSER_DHGENASE"/>
    <property type="match status" value="1"/>
</dbReference>
<dbReference type="Pfam" id="PF00742">
    <property type="entry name" value="Homoserine_dh"/>
    <property type="match status" value="1"/>
</dbReference>
<evidence type="ECO:0000256" key="19">
    <source>
        <dbReference type="RuleBase" id="RU004171"/>
    </source>
</evidence>
<organism evidence="21 22">
    <name type="scientific">Candidatus Aquicultor primus</name>
    <dbReference type="NCBI Taxonomy" id="1797195"/>
    <lineage>
        <taxon>Bacteria</taxon>
        <taxon>Bacillati</taxon>
        <taxon>Actinomycetota</taxon>
        <taxon>Candidatus Aquicultoria</taxon>
        <taxon>Candidatus Aquicultorales</taxon>
        <taxon>Candidatus Aquicultoraceae</taxon>
        <taxon>Candidatus Aquicultor</taxon>
    </lineage>
</organism>
<dbReference type="Gene3D" id="3.30.70.260">
    <property type="match status" value="1"/>
</dbReference>
<feature type="active site" description="Proton donor" evidence="16">
    <location>
        <position position="205"/>
    </location>
</feature>
<feature type="binding site" evidence="17">
    <location>
        <begin position="10"/>
        <end position="17"/>
    </location>
    <ligand>
        <name>NADP(+)</name>
        <dbReference type="ChEBI" id="CHEBI:58349"/>
    </ligand>
</feature>
<keyword evidence="7 18" id="KW-0028">Amino-acid biosynthesis</keyword>
<comment type="caution">
    <text evidence="21">The sequence shown here is derived from an EMBL/GenBank/DDBJ whole genome shotgun (WGS) entry which is preliminary data.</text>
</comment>
<dbReference type="PANTHER" id="PTHR43331">
    <property type="entry name" value="HOMOSERINE DEHYDROGENASE"/>
    <property type="match status" value="1"/>
</dbReference>
<dbReference type="InterPro" id="IPR045865">
    <property type="entry name" value="ACT-like_dom_sf"/>
</dbReference>
<sequence length="427" mass="45699">MKKDIGIGILGFGTVGSGVYQILSAKASKLAQRVGADVRVVLVAEKAQELFKDKVPVEKQSGDANEVINHPDIDIVVEVIGGIEPAYTFIKNALENGKHVVTANKALMASRGGALLELAERKGVDLFFEASVGGGIPIIRPLKYCLVGNTISRVMGIVNGTTNYILTKMVDEGMPLDEALKEAQELGFAEADPTADVEGHDAAAKIAILASIAFNSRVVAEQVYTEGIMDITQTDIAYAKEMGYAIKLLALAKEDEDGVDVRVHPAMIPADHPLAQVSGVMNAIFIEGDAVGEVMFYGPGAGSLPAASAIVGDVFEVALNISLNKVGSAACSCFESKKVKTIDEVTSRYYMRLEAADRPGVLAKISQVFGEDGVSIESVIQKNTRGDGAELVFGFYMVKEKNFRESLKKIERLDVVNKICNVIRVEE</sequence>
<dbReference type="UniPathway" id="UPA00050">
    <property type="reaction ID" value="UER00063"/>
</dbReference>
<name>A0A1F2UG44_9ACTN</name>
<dbReference type="SUPFAM" id="SSF55347">
    <property type="entry name" value="Glyceraldehyde-3-phosphate dehydrogenase-like, C-terminal domain"/>
    <property type="match status" value="1"/>
</dbReference>
<protein>
    <recommendedName>
        <fullName evidence="6 18">Homoserine dehydrogenase</fullName>
        <ecNumber evidence="5 18">1.1.1.3</ecNumber>
    </recommendedName>
</protein>
<dbReference type="SUPFAM" id="SSF55021">
    <property type="entry name" value="ACT-like"/>
    <property type="match status" value="1"/>
</dbReference>
<keyword evidence="8 18" id="KW-0791">Threonine biosynthesis</keyword>
<evidence type="ECO:0000256" key="16">
    <source>
        <dbReference type="PIRSR" id="PIRSR000098-1"/>
    </source>
</evidence>
<dbReference type="Gene3D" id="3.30.360.10">
    <property type="entry name" value="Dihydrodipicolinate Reductase, domain 2"/>
    <property type="match status" value="1"/>
</dbReference>
<dbReference type="GO" id="GO:0009088">
    <property type="term" value="P:threonine biosynthetic process"/>
    <property type="evidence" value="ECO:0007669"/>
    <property type="project" value="UniProtKB-UniPathway"/>
</dbReference>
<evidence type="ECO:0000256" key="17">
    <source>
        <dbReference type="PIRSR" id="PIRSR000098-2"/>
    </source>
</evidence>
<dbReference type="GO" id="GO:0004412">
    <property type="term" value="F:homoserine dehydrogenase activity"/>
    <property type="evidence" value="ECO:0007669"/>
    <property type="project" value="UniProtKB-EC"/>
</dbReference>
<dbReference type="PROSITE" id="PS51671">
    <property type="entry name" value="ACT"/>
    <property type="match status" value="1"/>
</dbReference>
<dbReference type="CDD" id="cd04881">
    <property type="entry name" value="ACT_HSDH-Hom"/>
    <property type="match status" value="1"/>
</dbReference>
<evidence type="ECO:0000256" key="1">
    <source>
        <dbReference type="ARBA" id="ARBA00001920"/>
    </source>
</evidence>
<keyword evidence="12 18" id="KW-0486">Methionine biosynthesis</keyword>
<dbReference type="InterPro" id="IPR019811">
    <property type="entry name" value="HDH_CS"/>
</dbReference>
<evidence type="ECO:0000256" key="12">
    <source>
        <dbReference type="ARBA" id="ARBA00023167"/>
    </source>
</evidence>
<feature type="binding site" evidence="17">
    <location>
        <position position="190"/>
    </location>
    <ligand>
        <name>L-homoserine</name>
        <dbReference type="ChEBI" id="CHEBI:57476"/>
    </ligand>
</feature>
<dbReference type="PANTHER" id="PTHR43331:SF1">
    <property type="entry name" value="HOMOSERINE DEHYDROGENASE"/>
    <property type="match status" value="1"/>
</dbReference>
<dbReference type="UniPathway" id="UPA00051">
    <property type="reaction ID" value="UER00465"/>
</dbReference>
<keyword evidence="11" id="KW-0915">Sodium</keyword>
<comment type="catalytic activity">
    <reaction evidence="15">
        <text>L-homoserine + NAD(+) = L-aspartate 4-semialdehyde + NADH + H(+)</text>
        <dbReference type="Rhea" id="RHEA:15757"/>
        <dbReference type="ChEBI" id="CHEBI:15378"/>
        <dbReference type="ChEBI" id="CHEBI:57476"/>
        <dbReference type="ChEBI" id="CHEBI:57540"/>
        <dbReference type="ChEBI" id="CHEBI:57945"/>
        <dbReference type="ChEBI" id="CHEBI:537519"/>
        <dbReference type="EC" id="1.1.1.3"/>
    </reaction>
    <physiologicalReaction direction="right-to-left" evidence="15">
        <dbReference type="Rhea" id="RHEA:15759"/>
    </physiologicalReaction>
</comment>
<feature type="domain" description="ACT" evidence="20">
    <location>
        <begin position="350"/>
        <end position="427"/>
    </location>
</feature>
<dbReference type="GO" id="GO:0009086">
    <property type="term" value="P:methionine biosynthetic process"/>
    <property type="evidence" value="ECO:0007669"/>
    <property type="project" value="UniProtKB-KW"/>
</dbReference>